<organism evidence="2">
    <name type="scientific">Notodromas monacha</name>
    <dbReference type="NCBI Taxonomy" id="399045"/>
    <lineage>
        <taxon>Eukaryota</taxon>
        <taxon>Metazoa</taxon>
        <taxon>Ecdysozoa</taxon>
        <taxon>Arthropoda</taxon>
        <taxon>Crustacea</taxon>
        <taxon>Oligostraca</taxon>
        <taxon>Ostracoda</taxon>
        <taxon>Podocopa</taxon>
        <taxon>Podocopida</taxon>
        <taxon>Cypridocopina</taxon>
        <taxon>Cypridoidea</taxon>
        <taxon>Cyprididae</taxon>
        <taxon>Notodromas</taxon>
    </lineage>
</organism>
<name>A0A7R9BCI2_9CRUS</name>
<evidence type="ECO:0000313" key="3">
    <source>
        <dbReference type="Proteomes" id="UP000678499"/>
    </source>
</evidence>
<dbReference type="EMBL" id="OA882083">
    <property type="protein sequence ID" value="CAD7272592.1"/>
    <property type="molecule type" value="Genomic_DNA"/>
</dbReference>
<feature type="region of interest" description="Disordered" evidence="1">
    <location>
        <begin position="46"/>
        <end position="170"/>
    </location>
</feature>
<feature type="compositionally biased region" description="Polar residues" evidence="1">
    <location>
        <begin position="152"/>
        <end position="163"/>
    </location>
</feature>
<dbReference type="EMBL" id="CAJPEX010000046">
    <property type="protein sequence ID" value="CAG0912744.1"/>
    <property type="molecule type" value="Genomic_DNA"/>
</dbReference>
<protein>
    <submittedName>
        <fullName evidence="2">Uncharacterized protein</fullName>
    </submittedName>
</protein>
<evidence type="ECO:0000313" key="2">
    <source>
        <dbReference type="EMBL" id="CAD7272592.1"/>
    </source>
</evidence>
<keyword evidence="3" id="KW-1185">Reference proteome</keyword>
<proteinExistence type="predicted"/>
<feature type="compositionally biased region" description="Pro residues" evidence="1">
    <location>
        <begin position="91"/>
        <end position="100"/>
    </location>
</feature>
<accession>A0A7R9BCI2</accession>
<reference evidence="2" key="1">
    <citation type="submission" date="2020-11" db="EMBL/GenBank/DDBJ databases">
        <authorList>
            <person name="Tran Van P."/>
        </authorList>
    </citation>
    <scope>NUCLEOTIDE SEQUENCE</scope>
</reference>
<feature type="compositionally biased region" description="Basic and acidic residues" evidence="1">
    <location>
        <begin position="103"/>
        <end position="114"/>
    </location>
</feature>
<evidence type="ECO:0000256" key="1">
    <source>
        <dbReference type="SAM" id="MobiDB-lite"/>
    </source>
</evidence>
<feature type="region of interest" description="Disordered" evidence="1">
    <location>
        <begin position="184"/>
        <end position="207"/>
    </location>
</feature>
<gene>
    <name evidence="2" type="ORF">NMOB1V02_LOCUS519</name>
</gene>
<feature type="compositionally biased region" description="Low complexity" evidence="1">
    <location>
        <begin position="139"/>
        <end position="149"/>
    </location>
</feature>
<sequence>MSRKACYALIGRIDRSLWEDPGVAEGYTEHAKRLYPAIYPPPLPDYSSADLHFHDRQYPDYQLPPAHNRRRRRGQASPAVGPPYRLEESHSPPPPAPSSPPGLRERPSKLDLPPRGHRKFVPYADETPSNLTPSDASDDSSSYLSARDSGVAMTSGSGSNTRFRFSPPLNASGVELDKAVCDPTKPMLETRPSKYTQSKNVKFLERR</sequence>
<dbReference type="Proteomes" id="UP000678499">
    <property type="component" value="Unassembled WGS sequence"/>
</dbReference>
<dbReference type="AlphaFoldDB" id="A0A7R9BCI2"/>